<evidence type="ECO:0000313" key="3">
    <source>
        <dbReference type="EMBL" id="MBO3662767.1"/>
    </source>
</evidence>
<dbReference type="PROSITE" id="PS50164">
    <property type="entry name" value="GIY_YIG"/>
    <property type="match status" value="1"/>
</dbReference>
<evidence type="ECO:0000313" key="4">
    <source>
        <dbReference type="Proteomes" id="UP000680132"/>
    </source>
</evidence>
<comment type="caution">
    <text evidence="3">The sequence shown here is derived from an EMBL/GenBank/DDBJ whole genome shotgun (WGS) entry which is preliminary data.</text>
</comment>
<dbReference type="InterPro" id="IPR035901">
    <property type="entry name" value="GIY-YIG_endonuc_sf"/>
</dbReference>
<dbReference type="CDD" id="cd10456">
    <property type="entry name" value="GIY-YIG_UPF0213"/>
    <property type="match status" value="1"/>
</dbReference>
<protein>
    <submittedName>
        <fullName evidence="3">GIY-YIG nuclease family protein</fullName>
    </submittedName>
</protein>
<dbReference type="SUPFAM" id="SSF82771">
    <property type="entry name" value="GIY-YIG endonuclease"/>
    <property type="match status" value="1"/>
</dbReference>
<reference evidence="3" key="1">
    <citation type="submission" date="2021-03" db="EMBL/GenBank/DDBJ databases">
        <title>Microbacterium sp. nov., a novel actinobacterium isolated from cow dung.</title>
        <authorList>
            <person name="Zhang L."/>
        </authorList>
    </citation>
    <scope>NUCLEOTIDE SEQUENCE</scope>
    <source>
        <strain evidence="3">NEAU-LLB</strain>
    </source>
</reference>
<dbReference type="InterPro" id="IPR000305">
    <property type="entry name" value="GIY-YIG_endonuc"/>
</dbReference>
<sequence length="104" mass="12151">MAGYVYLLRCADGSTYCGSTRDLDGRVWEHNHGLGAAYTRRAGRRPVELIWFWEFDGIAEAFHWEKQIQGWSRRKRELLIEGGLEAVRHWSVNERKRRAEAAES</sequence>
<organism evidence="3 4">
    <name type="scientific">Microbacterium stercoris</name>
    <dbReference type="NCBI Taxonomy" id="2820289"/>
    <lineage>
        <taxon>Bacteria</taxon>
        <taxon>Bacillati</taxon>
        <taxon>Actinomycetota</taxon>
        <taxon>Actinomycetes</taxon>
        <taxon>Micrococcales</taxon>
        <taxon>Microbacteriaceae</taxon>
        <taxon>Microbacterium</taxon>
    </lineage>
</organism>
<dbReference type="PANTHER" id="PTHR34477">
    <property type="entry name" value="UPF0213 PROTEIN YHBQ"/>
    <property type="match status" value="1"/>
</dbReference>
<proteinExistence type="inferred from homology"/>
<keyword evidence="4" id="KW-1185">Reference proteome</keyword>
<dbReference type="InterPro" id="IPR050190">
    <property type="entry name" value="UPF0213_domain"/>
</dbReference>
<dbReference type="AlphaFoldDB" id="A0A939QH07"/>
<gene>
    <name evidence="3" type="ORF">J5V96_04480</name>
</gene>
<evidence type="ECO:0000256" key="1">
    <source>
        <dbReference type="ARBA" id="ARBA00007435"/>
    </source>
</evidence>
<name>A0A939QH07_9MICO</name>
<comment type="similarity">
    <text evidence="1">Belongs to the UPF0213 family.</text>
</comment>
<dbReference type="PANTHER" id="PTHR34477:SF1">
    <property type="entry name" value="UPF0213 PROTEIN YHBQ"/>
    <property type="match status" value="1"/>
</dbReference>
<dbReference type="RefSeq" id="WP_208500872.1">
    <property type="nucleotide sequence ID" value="NZ_JAGFOA010000002.1"/>
</dbReference>
<dbReference type="Pfam" id="PF01541">
    <property type="entry name" value="GIY-YIG"/>
    <property type="match status" value="1"/>
</dbReference>
<feature type="domain" description="GIY-YIG" evidence="2">
    <location>
        <begin position="1"/>
        <end position="78"/>
    </location>
</feature>
<dbReference type="Gene3D" id="3.40.1440.10">
    <property type="entry name" value="GIY-YIG endonuclease"/>
    <property type="match status" value="1"/>
</dbReference>
<accession>A0A939QH07</accession>
<dbReference type="EMBL" id="JAGFOA010000002">
    <property type="protein sequence ID" value="MBO3662767.1"/>
    <property type="molecule type" value="Genomic_DNA"/>
</dbReference>
<evidence type="ECO:0000259" key="2">
    <source>
        <dbReference type="PROSITE" id="PS50164"/>
    </source>
</evidence>
<dbReference type="Proteomes" id="UP000680132">
    <property type="component" value="Unassembled WGS sequence"/>
</dbReference>